<comment type="similarity">
    <text evidence="3 11 13">Belongs to the peptidase S33 family.</text>
</comment>
<dbReference type="EC" id="3.4.11.5" evidence="4 11"/>
<dbReference type="InterPro" id="IPR029058">
    <property type="entry name" value="AB_hydrolase_fold"/>
</dbReference>
<evidence type="ECO:0000256" key="7">
    <source>
        <dbReference type="ARBA" id="ARBA00022490"/>
    </source>
</evidence>
<organism evidence="15 16">
    <name type="scientific">Marinicauda algicola</name>
    <dbReference type="NCBI Taxonomy" id="2029849"/>
    <lineage>
        <taxon>Bacteria</taxon>
        <taxon>Pseudomonadati</taxon>
        <taxon>Pseudomonadota</taxon>
        <taxon>Alphaproteobacteria</taxon>
        <taxon>Maricaulales</taxon>
        <taxon>Maricaulaceae</taxon>
        <taxon>Marinicauda</taxon>
    </lineage>
</organism>
<dbReference type="NCBIfam" id="TIGR01249">
    <property type="entry name" value="pro_imino_pep_1"/>
    <property type="match status" value="1"/>
</dbReference>
<keyword evidence="6 11" id="KW-0031">Aminopeptidase</keyword>
<feature type="active site" description="Proton donor" evidence="12">
    <location>
        <position position="301"/>
    </location>
</feature>
<accession>A0A4S2GZB1</accession>
<comment type="subcellular location">
    <subcellularLocation>
        <location evidence="2 11">Cytoplasm</location>
    </subcellularLocation>
</comment>
<evidence type="ECO:0000256" key="2">
    <source>
        <dbReference type="ARBA" id="ARBA00004496"/>
    </source>
</evidence>
<feature type="active site" evidence="12">
    <location>
        <position position="273"/>
    </location>
</feature>
<sequence>MDAQRRSQNRVGLYPHIEPFRTGMLAVGDGHTLYYEECGRPDGVPVVALHGGPGGGASPAMRRFFDPMRYRIVIFDQRGCGRSRPFSSLAHNTTPDLVADIERLREALRIERWLVFGGSWGATLALAYARAHADRVLGLVLRGVFACTQREMDWFYRDGANHLFPDLWERFAGRLKPAERGDVVAAYHARLAIEDVHARRDDALAWAAWESALISLSHTSELTPPDPRRADAIARIESHYFLHGGFLEREGVLLEDTAHLKDIPGVIVQGRYDMVTPPRTAWELARAWRGAQLEMIPDAGHAAGEPGIIDGLVRATDRFADRLE</sequence>
<feature type="domain" description="AB hydrolase-1" evidence="14">
    <location>
        <begin position="45"/>
        <end position="303"/>
    </location>
</feature>
<dbReference type="GO" id="GO:0004177">
    <property type="term" value="F:aminopeptidase activity"/>
    <property type="evidence" value="ECO:0007669"/>
    <property type="project" value="UniProtKB-UniRule"/>
</dbReference>
<keyword evidence="9 11" id="KW-0378">Hydrolase</keyword>
<dbReference type="InterPro" id="IPR002410">
    <property type="entry name" value="Peptidase_S33"/>
</dbReference>
<dbReference type="OrthoDB" id="9796770at2"/>
<evidence type="ECO:0000259" key="14">
    <source>
        <dbReference type="Pfam" id="PF00561"/>
    </source>
</evidence>
<evidence type="ECO:0000256" key="1">
    <source>
        <dbReference type="ARBA" id="ARBA00001585"/>
    </source>
</evidence>
<dbReference type="GO" id="GO:0005737">
    <property type="term" value="C:cytoplasm"/>
    <property type="evidence" value="ECO:0007669"/>
    <property type="project" value="UniProtKB-SubCell"/>
</dbReference>
<evidence type="ECO:0000256" key="4">
    <source>
        <dbReference type="ARBA" id="ARBA00012568"/>
    </source>
</evidence>
<protein>
    <recommendedName>
        <fullName evidence="5 11">Proline iminopeptidase</fullName>
        <shortName evidence="11">PIP</shortName>
        <ecNumber evidence="4 11">3.4.11.5</ecNumber>
    </recommendedName>
    <alternativeName>
        <fullName evidence="10 11">Prolyl aminopeptidase</fullName>
    </alternativeName>
</protein>
<comment type="catalytic activity">
    <reaction evidence="1 11 13">
        <text>Release of N-terminal proline from a peptide.</text>
        <dbReference type="EC" id="3.4.11.5"/>
    </reaction>
</comment>
<dbReference type="InterPro" id="IPR000073">
    <property type="entry name" value="AB_hydrolase_1"/>
</dbReference>
<evidence type="ECO:0000256" key="6">
    <source>
        <dbReference type="ARBA" id="ARBA00022438"/>
    </source>
</evidence>
<evidence type="ECO:0000256" key="11">
    <source>
        <dbReference type="PIRNR" id="PIRNR006431"/>
    </source>
</evidence>
<keyword evidence="7 11" id="KW-0963">Cytoplasm</keyword>
<evidence type="ECO:0000313" key="15">
    <source>
        <dbReference type="EMBL" id="TGY88281.1"/>
    </source>
</evidence>
<dbReference type="PRINTS" id="PR00793">
    <property type="entry name" value="PROAMNOPTASE"/>
</dbReference>
<dbReference type="Pfam" id="PF00561">
    <property type="entry name" value="Abhydrolase_1"/>
    <property type="match status" value="1"/>
</dbReference>
<gene>
    <name evidence="15" type="primary">pip</name>
    <name evidence="15" type="ORF">E5163_10670</name>
</gene>
<evidence type="ECO:0000256" key="13">
    <source>
        <dbReference type="RuleBase" id="RU003421"/>
    </source>
</evidence>
<dbReference type="RefSeq" id="WP_135996126.1">
    <property type="nucleotide sequence ID" value="NZ_CP071057.1"/>
</dbReference>
<dbReference type="AlphaFoldDB" id="A0A4S2GZB1"/>
<keyword evidence="16" id="KW-1185">Reference proteome</keyword>
<dbReference type="PANTHER" id="PTHR43722:SF1">
    <property type="entry name" value="PROLINE IMINOPEPTIDASE"/>
    <property type="match status" value="1"/>
</dbReference>
<keyword evidence="8 11" id="KW-0645">Protease</keyword>
<dbReference type="Proteomes" id="UP000308054">
    <property type="component" value="Unassembled WGS sequence"/>
</dbReference>
<dbReference type="SUPFAM" id="SSF53474">
    <property type="entry name" value="alpha/beta-Hydrolases"/>
    <property type="match status" value="1"/>
</dbReference>
<evidence type="ECO:0000256" key="10">
    <source>
        <dbReference type="ARBA" id="ARBA00029605"/>
    </source>
</evidence>
<dbReference type="InterPro" id="IPR005944">
    <property type="entry name" value="Pro_iminopeptidase"/>
</dbReference>
<name>A0A4S2GZB1_9PROT</name>
<dbReference type="PANTHER" id="PTHR43722">
    <property type="entry name" value="PROLINE IMINOPEPTIDASE"/>
    <property type="match status" value="1"/>
</dbReference>
<evidence type="ECO:0000256" key="5">
    <source>
        <dbReference type="ARBA" id="ARBA00021843"/>
    </source>
</evidence>
<comment type="caution">
    <text evidence="15">The sequence shown here is derived from an EMBL/GenBank/DDBJ whole genome shotgun (WGS) entry which is preliminary data.</text>
</comment>
<evidence type="ECO:0000256" key="3">
    <source>
        <dbReference type="ARBA" id="ARBA00010088"/>
    </source>
</evidence>
<proteinExistence type="inferred from homology"/>
<evidence type="ECO:0000256" key="12">
    <source>
        <dbReference type="PIRSR" id="PIRSR006431-1"/>
    </source>
</evidence>
<dbReference type="Gene3D" id="3.40.50.1820">
    <property type="entry name" value="alpha/beta hydrolase"/>
    <property type="match status" value="1"/>
</dbReference>
<dbReference type="GO" id="GO:0006508">
    <property type="term" value="P:proteolysis"/>
    <property type="evidence" value="ECO:0007669"/>
    <property type="project" value="UniProtKB-KW"/>
</dbReference>
<evidence type="ECO:0000256" key="8">
    <source>
        <dbReference type="ARBA" id="ARBA00022670"/>
    </source>
</evidence>
<dbReference type="EMBL" id="SRXW01000003">
    <property type="protein sequence ID" value="TGY88281.1"/>
    <property type="molecule type" value="Genomic_DNA"/>
</dbReference>
<reference evidence="15 16" key="1">
    <citation type="journal article" date="2017" name="Int. J. Syst. Evol. Microbiol.">
        <title>Marinicauda algicola sp. nov., isolated from a marine red alga Rhodosorus marinus.</title>
        <authorList>
            <person name="Jeong S.E."/>
            <person name="Jeon S.H."/>
            <person name="Chun B.H."/>
            <person name="Kim D.W."/>
            <person name="Jeon C.O."/>
        </authorList>
    </citation>
    <scope>NUCLEOTIDE SEQUENCE [LARGE SCALE GENOMIC DNA]</scope>
    <source>
        <strain evidence="15 16">JCM 31718</strain>
    </source>
</reference>
<dbReference type="PIRSF" id="PIRSF006431">
    <property type="entry name" value="Pept_S33"/>
    <property type="match status" value="1"/>
</dbReference>
<evidence type="ECO:0000256" key="9">
    <source>
        <dbReference type="ARBA" id="ARBA00022801"/>
    </source>
</evidence>
<feature type="active site" description="Nucleophile" evidence="12">
    <location>
        <position position="119"/>
    </location>
</feature>
<evidence type="ECO:0000313" key="16">
    <source>
        <dbReference type="Proteomes" id="UP000308054"/>
    </source>
</evidence>